<accession>A0A5D9BZW0</accession>
<dbReference type="Pfam" id="PF22741">
    <property type="entry name" value="PTP-NADK"/>
    <property type="match status" value="1"/>
</dbReference>
<dbReference type="CDD" id="cd14503">
    <property type="entry name" value="PTP-bact"/>
    <property type="match status" value="1"/>
</dbReference>
<dbReference type="SUPFAM" id="SSF52799">
    <property type="entry name" value="(Phosphotyrosine protein) phosphatases II"/>
    <property type="match status" value="1"/>
</dbReference>
<organism evidence="2 3">
    <name type="scientific">Sphingomonas montanisoli</name>
    <dbReference type="NCBI Taxonomy" id="2606412"/>
    <lineage>
        <taxon>Bacteria</taxon>
        <taxon>Pseudomonadati</taxon>
        <taxon>Pseudomonadota</taxon>
        <taxon>Alphaproteobacteria</taxon>
        <taxon>Sphingomonadales</taxon>
        <taxon>Sphingomonadaceae</taxon>
        <taxon>Sphingomonas</taxon>
    </lineage>
</organism>
<evidence type="ECO:0000259" key="1">
    <source>
        <dbReference type="Pfam" id="PF22741"/>
    </source>
</evidence>
<sequence>MPLMSDPTDIAVWRRLDDRITTSGQPTEAQIADIAAIGVTHVINLALHTHEQALPDETASVTAAGMRYTHIPVPFDAPTDEHFAAFCAAMDETPDAKIHIHCIVNARVSAFLYRWRRGVTGMDEAEARAAMETVWRPGGVWGAFIGDAEAASRSHLGPRPAA</sequence>
<dbReference type="InterPro" id="IPR029021">
    <property type="entry name" value="Prot-tyrosine_phosphatase-like"/>
</dbReference>
<evidence type="ECO:0000313" key="3">
    <source>
        <dbReference type="Proteomes" id="UP000322077"/>
    </source>
</evidence>
<proteinExistence type="predicted"/>
<protein>
    <recommendedName>
        <fullName evidence="1">DSP-PTPase phosphatase fused to NAD+ Kinase domain-containing protein</fullName>
    </recommendedName>
</protein>
<gene>
    <name evidence="2" type="ORF">FYJ91_17265</name>
</gene>
<dbReference type="InterPro" id="IPR055214">
    <property type="entry name" value="PTP-NADK"/>
</dbReference>
<feature type="domain" description="DSP-PTPase phosphatase fused to NAD+ Kinase" evidence="1">
    <location>
        <begin position="19"/>
        <end position="131"/>
    </location>
</feature>
<reference evidence="2 3" key="1">
    <citation type="submission" date="2019-08" db="EMBL/GenBank/DDBJ databases">
        <authorList>
            <person name="Wang G."/>
            <person name="Xu Z."/>
        </authorList>
    </citation>
    <scope>NUCLEOTIDE SEQUENCE [LARGE SCALE GENOMIC DNA]</scope>
    <source>
        <strain evidence="2 3">ZX</strain>
    </source>
</reference>
<evidence type="ECO:0000313" key="2">
    <source>
        <dbReference type="EMBL" id="TZG25014.1"/>
    </source>
</evidence>
<keyword evidence="3" id="KW-1185">Reference proteome</keyword>
<name>A0A5D9BZW0_9SPHN</name>
<dbReference type="Gene3D" id="3.90.190.10">
    <property type="entry name" value="Protein tyrosine phosphatase superfamily"/>
    <property type="match status" value="1"/>
</dbReference>
<comment type="caution">
    <text evidence="2">The sequence shown here is derived from an EMBL/GenBank/DDBJ whole genome shotgun (WGS) entry which is preliminary data.</text>
</comment>
<dbReference type="AlphaFoldDB" id="A0A5D9BZW0"/>
<dbReference type="Proteomes" id="UP000322077">
    <property type="component" value="Unassembled WGS sequence"/>
</dbReference>
<dbReference type="EMBL" id="VTOU01000004">
    <property type="protein sequence ID" value="TZG25014.1"/>
    <property type="molecule type" value="Genomic_DNA"/>
</dbReference>